<dbReference type="PATRIC" id="fig|1422.18.peg.1174"/>
<organism evidence="1 2">
    <name type="scientific">Geobacillus stearothermophilus</name>
    <name type="common">Bacillus stearothermophilus</name>
    <dbReference type="NCBI Taxonomy" id="1422"/>
    <lineage>
        <taxon>Bacteria</taxon>
        <taxon>Bacillati</taxon>
        <taxon>Bacillota</taxon>
        <taxon>Bacilli</taxon>
        <taxon>Bacillales</taxon>
        <taxon>Anoxybacillaceae</taxon>
        <taxon>Geobacillus</taxon>
    </lineage>
</organism>
<evidence type="ECO:0000313" key="2">
    <source>
        <dbReference type="Proteomes" id="UP000075424"/>
    </source>
</evidence>
<comment type="caution">
    <text evidence="1">The sequence shown here is derived from an EMBL/GenBank/DDBJ whole genome shotgun (WGS) entry which is preliminary data.</text>
</comment>
<name>A0A150MDN0_GEOSE</name>
<reference evidence="1 2" key="1">
    <citation type="submission" date="2016-01" db="EMBL/GenBank/DDBJ databases">
        <title>Draft Genome Sequences of Seven Thermophilic Sporeformers Isolated from Foods.</title>
        <authorList>
            <person name="Berendsen E.M."/>
            <person name="Wells-Bennik M.H."/>
            <person name="Krawcyk A.O."/>
            <person name="De Jong A."/>
            <person name="Holsappel S."/>
            <person name="Eijlander R.T."/>
            <person name="Kuipers O.P."/>
        </authorList>
    </citation>
    <scope>NUCLEOTIDE SEQUENCE [LARGE SCALE GENOMIC DNA]</scope>
    <source>
        <strain evidence="1 2">B4109</strain>
    </source>
</reference>
<evidence type="ECO:0000313" key="1">
    <source>
        <dbReference type="EMBL" id="KYD22415.1"/>
    </source>
</evidence>
<gene>
    <name evidence="1" type="ORF">B4109_1334</name>
</gene>
<proteinExistence type="predicted"/>
<dbReference type="Proteomes" id="UP000075424">
    <property type="component" value="Unassembled WGS sequence"/>
</dbReference>
<dbReference type="AlphaFoldDB" id="A0A150MDN0"/>
<accession>A0A150MDN0</accession>
<protein>
    <submittedName>
        <fullName evidence="1">Uncharacterized protein</fullName>
    </submittedName>
</protein>
<dbReference type="EMBL" id="LQYV01000125">
    <property type="protein sequence ID" value="KYD22415.1"/>
    <property type="molecule type" value="Genomic_DNA"/>
</dbReference>
<sequence>MFINGFNMMPEMIGAAWAGLKKRIRFGSAAVQNGYLH</sequence>